<dbReference type="PANTHER" id="PTHR31635">
    <property type="entry name" value="REVERSE TRANSCRIPTASE DOMAIN-CONTAINING PROTEIN-RELATED"/>
    <property type="match status" value="1"/>
</dbReference>
<dbReference type="SUPFAM" id="SSF56672">
    <property type="entry name" value="DNA/RNA polymerases"/>
    <property type="match status" value="1"/>
</dbReference>
<dbReference type="AlphaFoldDB" id="A0A3B4HA84"/>
<feature type="domain" description="Reverse transcriptase" evidence="2">
    <location>
        <begin position="1"/>
        <end position="130"/>
    </location>
</feature>
<evidence type="ECO:0000259" key="2">
    <source>
        <dbReference type="PROSITE" id="PS50878"/>
    </source>
</evidence>
<dbReference type="PROSITE" id="PS50878">
    <property type="entry name" value="RT_POL"/>
    <property type="match status" value="1"/>
</dbReference>
<accession>A0A3B4HA84</accession>
<reference evidence="3" key="1">
    <citation type="submission" date="2023-09" db="UniProtKB">
        <authorList>
            <consortium name="Ensembl"/>
        </authorList>
    </citation>
    <scope>IDENTIFICATION</scope>
</reference>
<feature type="compositionally biased region" description="Basic residues" evidence="1">
    <location>
        <begin position="1"/>
        <end position="10"/>
    </location>
</feature>
<dbReference type="Pfam" id="PF00078">
    <property type="entry name" value="RVT_1"/>
    <property type="match status" value="1"/>
</dbReference>
<protein>
    <recommendedName>
        <fullName evidence="2">Reverse transcriptase domain-containing protein</fullName>
    </recommendedName>
</protein>
<feature type="region of interest" description="Disordered" evidence="1">
    <location>
        <begin position="1"/>
        <end position="27"/>
    </location>
</feature>
<proteinExistence type="predicted"/>
<dbReference type="STRING" id="303518.ENSPNYP00000030478"/>
<sequence>ASHKGSRKRSGSLPTEGDTLAHTRTMTQGDPISPLIFALVIEPLAKAVRNNQSISGYQIQGFEFKILLYADDDLLFVTNPQDSIPSVLSIIETFGYLSGYKVNMNKTIAMPLGNLPMTCNIPFTWSGLGFKDLGIHISPNTRSILKQNIDIVHQSVKKDLSRWMDHPVSWMGRINLIKMNVLTQLLYPLQISVKWSSLLSHKQSSKLVWCVNEDSCLNSKPLGALK</sequence>
<evidence type="ECO:0000256" key="1">
    <source>
        <dbReference type="SAM" id="MobiDB-lite"/>
    </source>
</evidence>
<evidence type="ECO:0000313" key="3">
    <source>
        <dbReference type="Ensembl" id="ENSPNYP00000030478.1"/>
    </source>
</evidence>
<organism evidence="3">
    <name type="scientific">Pundamilia nyererei</name>
    <dbReference type="NCBI Taxonomy" id="303518"/>
    <lineage>
        <taxon>Eukaryota</taxon>
        <taxon>Metazoa</taxon>
        <taxon>Chordata</taxon>
        <taxon>Craniata</taxon>
        <taxon>Vertebrata</taxon>
        <taxon>Euteleostomi</taxon>
        <taxon>Actinopterygii</taxon>
        <taxon>Neopterygii</taxon>
        <taxon>Teleostei</taxon>
        <taxon>Neoteleostei</taxon>
        <taxon>Acanthomorphata</taxon>
        <taxon>Ovalentaria</taxon>
        <taxon>Cichlomorphae</taxon>
        <taxon>Cichliformes</taxon>
        <taxon>Cichlidae</taxon>
        <taxon>African cichlids</taxon>
        <taxon>Pseudocrenilabrinae</taxon>
        <taxon>Haplochromini</taxon>
        <taxon>Pundamilia</taxon>
    </lineage>
</organism>
<dbReference type="PANTHER" id="PTHR31635:SF196">
    <property type="entry name" value="REVERSE TRANSCRIPTASE DOMAIN-CONTAINING PROTEIN-RELATED"/>
    <property type="match status" value="1"/>
</dbReference>
<name>A0A3B4HA84_9CICH</name>
<dbReference type="InterPro" id="IPR000477">
    <property type="entry name" value="RT_dom"/>
</dbReference>
<dbReference type="InterPro" id="IPR043502">
    <property type="entry name" value="DNA/RNA_pol_sf"/>
</dbReference>
<dbReference type="GeneTree" id="ENSGT00940000163630"/>
<dbReference type="Ensembl" id="ENSPNYT00000031219.1">
    <property type="protein sequence ID" value="ENSPNYP00000030478.1"/>
    <property type="gene ID" value="ENSPNYG00000022953.1"/>
</dbReference>